<protein>
    <submittedName>
        <fullName evidence="1">Uncharacterized protein</fullName>
    </submittedName>
</protein>
<evidence type="ECO:0000313" key="1">
    <source>
        <dbReference type="EMBL" id="KAF8783231.1"/>
    </source>
</evidence>
<proteinExistence type="predicted"/>
<comment type="caution">
    <text evidence="1">The sequence shown here is derived from an EMBL/GenBank/DDBJ whole genome shotgun (WGS) entry which is preliminary data.</text>
</comment>
<accession>A0A8T0EZQ7</accession>
<reference evidence="1" key="2">
    <citation type="submission" date="2020-06" db="EMBL/GenBank/DDBJ databases">
        <authorList>
            <person name="Sheffer M."/>
        </authorList>
    </citation>
    <scope>NUCLEOTIDE SEQUENCE</scope>
</reference>
<dbReference type="EMBL" id="JABXBU010001863">
    <property type="protein sequence ID" value="KAF8783231.1"/>
    <property type="molecule type" value="Genomic_DNA"/>
</dbReference>
<evidence type="ECO:0000313" key="2">
    <source>
        <dbReference type="Proteomes" id="UP000807504"/>
    </source>
</evidence>
<organism evidence="1 2">
    <name type="scientific">Argiope bruennichi</name>
    <name type="common">Wasp spider</name>
    <name type="synonym">Aranea bruennichi</name>
    <dbReference type="NCBI Taxonomy" id="94029"/>
    <lineage>
        <taxon>Eukaryota</taxon>
        <taxon>Metazoa</taxon>
        <taxon>Ecdysozoa</taxon>
        <taxon>Arthropoda</taxon>
        <taxon>Chelicerata</taxon>
        <taxon>Arachnida</taxon>
        <taxon>Araneae</taxon>
        <taxon>Araneomorphae</taxon>
        <taxon>Entelegynae</taxon>
        <taxon>Araneoidea</taxon>
        <taxon>Araneidae</taxon>
        <taxon>Argiope</taxon>
    </lineage>
</organism>
<keyword evidence="2" id="KW-1185">Reference proteome</keyword>
<dbReference type="AlphaFoldDB" id="A0A8T0EZQ7"/>
<reference evidence="1" key="1">
    <citation type="journal article" date="2020" name="bioRxiv">
        <title>Chromosome-level reference genome of the European wasp spider Argiope bruennichi: a resource for studies on range expansion and evolutionary adaptation.</title>
        <authorList>
            <person name="Sheffer M.M."/>
            <person name="Hoppe A."/>
            <person name="Krehenwinkel H."/>
            <person name="Uhl G."/>
            <person name="Kuss A.W."/>
            <person name="Jensen L."/>
            <person name="Jensen C."/>
            <person name="Gillespie R.G."/>
            <person name="Hoff K.J."/>
            <person name="Prost S."/>
        </authorList>
    </citation>
    <scope>NUCLEOTIDE SEQUENCE</scope>
</reference>
<sequence length="132" mass="15234">MFPLHCIRLFHCGDGFGSRVTMRLLPPSLWMLSDIGFGEISKLFSAPWGLRALVTTVTTYPKIKSVLVSYKIFGSMKIWVSPTAFGKLCIISDYLQMWTTTLSEILYQCRYLMVILMKLMFGVFITEQHHER</sequence>
<dbReference type="Proteomes" id="UP000807504">
    <property type="component" value="Unassembled WGS sequence"/>
</dbReference>
<name>A0A8T0EZQ7_ARGBR</name>
<gene>
    <name evidence="1" type="ORF">HNY73_013423</name>
</gene>